<dbReference type="InterPro" id="IPR033121">
    <property type="entry name" value="PEPTIDASE_A1"/>
</dbReference>
<gene>
    <name evidence="4" type="ORF">IFR04_007504</name>
</gene>
<dbReference type="GO" id="GO:0006508">
    <property type="term" value="P:proteolysis"/>
    <property type="evidence" value="ECO:0007669"/>
    <property type="project" value="InterPro"/>
</dbReference>
<dbReference type="InterPro" id="IPR001461">
    <property type="entry name" value="Aspartic_peptidase_A1"/>
</dbReference>
<dbReference type="PANTHER" id="PTHR47966:SF65">
    <property type="entry name" value="ASPARTIC-TYPE ENDOPEPTIDASE"/>
    <property type="match status" value="1"/>
</dbReference>
<sequence>MAAGMSYASSVPPNNPLKSPHVLQLPIFRETNRYVAEISVGTPPQKVNMTIDIGSAFTWILAPKAEPQGNEQRYNSSASSTYKPDHLDVFSASRNEHRIQGHRAIEKLIVDGVQFPNIQISTVQNSTLKMNGILGLGYASGVSHHGRHEGQAQTFLDNLAKEGTIHYKAYSIHLDKDTETGTILFGGMDTSKFHGSITGLPIVPHTDATGHKSYHALQVMIVSLELGKNGSIAYNIPAILDPSSRISHLQKGVFEPLLEKFRNSQPGYPDSHFKEVEVGTQKIHTVDCTIREDVSNENVTFCFGGVEGAKIDVPLSDLVLKAPGCSDERSSTETTPCLCFLAFNQSPMVKSANDSSPFEITVLGEAILRYAYVVYDLQDNKISMAQKNFESAKSNIVELGKEAKSLSLPEKEPLTSSAHSPKQAHPASAALVLRPSSVLYPACMLLLSLIVQVGV</sequence>
<dbReference type="PANTHER" id="PTHR47966">
    <property type="entry name" value="BETA-SITE APP-CLEAVING ENZYME, ISOFORM A-RELATED"/>
    <property type="match status" value="1"/>
</dbReference>
<feature type="active site" evidence="2">
    <location>
        <position position="52"/>
    </location>
</feature>
<organism evidence="4 5">
    <name type="scientific">Cadophora malorum</name>
    <dbReference type="NCBI Taxonomy" id="108018"/>
    <lineage>
        <taxon>Eukaryota</taxon>
        <taxon>Fungi</taxon>
        <taxon>Dikarya</taxon>
        <taxon>Ascomycota</taxon>
        <taxon>Pezizomycotina</taxon>
        <taxon>Leotiomycetes</taxon>
        <taxon>Helotiales</taxon>
        <taxon>Ploettnerulaceae</taxon>
        <taxon>Cadophora</taxon>
    </lineage>
</organism>
<dbReference type="PROSITE" id="PS51767">
    <property type="entry name" value="PEPTIDASE_A1"/>
    <property type="match status" value="1"/>
</dbReference>
<dbReference type="Gene3D" id="2.40.70.10">
    <property type="entry name" value="Acid Proteases"/>
    <property type="match status" value="2"/>
</dbReference>
<evidence type="ECO:0000259" key="3">
    <source>
        <dbReference type="PROSITE" id="PS51767"/>
    </source>
</evidence>
<reference evidence="4" key="1">
    <citation type="submission" date="2021-02" db="EMBL/GenBank/DDBJ databases">
        <title>Genome sequence Cadophora malorum strain M34.</title>
        <authorList>
            <person name="Stefanovic E."/>
            <person name="Vu D."/>
            <person name="Scully C."/>
            <person name="Dijksterhuis J."/>
            <person name="Roader J."/>
            <person name="Houbraken J."/>
        </authorList>
    </citation>
    <scope>NUCLEOTIDE SEQUENCE</scope>
    <source>
        <strain evidence="4">M34</strain>
    </source>
</reference>
<protein>
    <recommendedName>
        <fullName evidence="3">Peptidase A1 domain-containing protein</fullName>
    </recommendedName>
</protein>
<evidence type="ECO:0000256" key="1">
    <source>
        <dbReference type="ARBA" id="ARBA00007447"/>
    </source>
</evidence>
<evidence type="ECO:0000313" key="4">
    <source>
        <dbReference type="EMBL" id="KAG4419356.1"/>
    </source>
</evidence>
<proteinExistence type="inferred from homology"/>
<dbReference type="EMBL" id="JAFJYH010000107">
    <property type="protein sequence ID" value="KAG4419356.1"/>
    <property type="molecule type" value="Genomic_DNA"/>
</dbReference>
<name>A0A8H7TH65_9HELO</name>
<dbReference type="Pfam" id="PF00026">
    <property type="entry name" value="Asp"/>
    <property type="match status" value="1"/>
</dbReference>
<accession>A0A8H7TH65</accession>
<dbReference type="GO" id="GO:0004190">
    <property type="term" value="F:aspartic-type endopeptidase activity"/>
    <property type="evidence" value="ECO:0007669"/>
    <property type="project" value="InterPro"/>
</dbReference>
<dbReference type="SUPFAM" id="SSF50630">
    <property type="entry name" value="Acid proteases"/>
    <property type="match status" value="1"/>
</dbReference>
<feature type="active site" evidence="2">
    <location>
        <position position="241"/>
    </location>
</feature>
<feature type="domain" description="Peptidase A1" evidence="3">
    <location>
        <begin position="34"/>
        <end position="385"/>
    </location>
</feature>
<dbReference type="OrthoDB" id="3561886at2759"/>
<evidence type="ECO:0000256" key="2">
    <source>
        <dbReference type="PIRSR" id="PIRSR601461-1"/>
    </source>
</evidence>
<evidence type="ECO:0000313" key="5">
    <source>
        <dbReference type="Proteomes" id="UP000664132"/>
    </source>
</evidence>
<dbReference type="Proteomes" id="UP000664132">
    <property type="component" value="Unassembled WGS sequence"/>
</dbReference>
<dbReference type="AlphaFoldDB" id="A0A8H7TH65"/>
<keyword evidence="5" id="KW-1185">Reference proteome</keyword>
<dbReference type="InterPro" id="IPR021109">
    <property type="entry name" value="Peptidase_aspartic_dom_sf"/>
</dbReference>
<comment type="similarity">
    <text evidence="1">Belongs to the peptidase A1 family.</text>
</comment>
<comment type="caution">
    <text evidence="4">The sequence shown here is derived from an EMBL/GenBank/DDBJ whole genome shotgun (WGS) entry which is preliminary data.</text>
</comment>
<dbReference type="PRINTS" id="PR00792">
    <property type="entry name" value="PEPSIN"/>
</dbReference>